<dbReference type="OrthoDB" id="3938623at2759"/>
<proteinExistence type="inferred from homology"/>
<dbReference type="SMR" id="B4HC92"/>
<evidence type="ECO:0000313" key="4">
    <source>
        <dbReference type="EMBL" id="EDW25267.1"/>
    </source>
</evidence>
<dbReference type="FunFam" id="3.10.390.10:FF:000001">
    <property type="entry name" value="SKI family transcriptional corepressor 1"/>
    <property type="match status" value="1"/>
</dbReference>
<dbReference type="GO" id="GO:0000981">
    <property type="term" value="F:DNA-binding transcription factor activity, RNA polymerase II-specific"/>
    <property type="evidence" value="ECO:0007669"/>
    <property type="project" value="TreeGrafter"/>
</dbReference>
<gene>
    <name evidence="4" type="primary">Dper\GL17520</name>
    <name evidence="4" type="ORF">Dper_GL17520</name>
</gene>
<dbReference type="Proteomes" id="UP000008744">
    <property type="component" value="Unassembled WGS sequence"/>
</dbReference>
<dbReference type="Gene3D" id="3.10.260.20">
    <property type="entry name" value="Ski"/>
    <property type="match status" value="1"/>
</dbReference>
<dbReference type="GO" id="GO:0030514">
    <property type="term" value="P:negative regulation of BMP signaling pathway"/>
    <property type="evidence" value="ECO:0007669"/>
    <property type="project" value="EnsemblMetazoa"/>
</dbReference>
<dbReference type="InterPro" id="IPR023216">
    <property type="entry name" value="Tscrpt_reg_SKI_SnoN"/>
</dbReference>
<dbReference type="GO" id="GO:0000978">
    <property type="term" value="F:RNA polymerase II cis-regulatory region sequence-specific DNA binding"/>
    <property type="evidence" value="ECO:0007669"/>
    <property type="project" value="TreeGrafter"/>
</dbReference>
<keyword evidence="5" id="KW-1185">Reference proteome</keyword>
<dbReference type="InterPro" id="IPR014890">
    <property type="entry name" value="c-SKI_SMAD4-bd_dom"/>
</dbReference>
<feature type="region of interest" description="Disordered" evidence="2">
    <location>
        <begin position="139"/>
        <end position="162"/>
    </location>
</feature>
<evidence type="ECO:0000313" key="5">
    <source>
        <dbReference type="Proteomes" id="UP000008744"/>
    </source>
</evidence>
<evidence type="ECO:0000256" key="1">
    <source>
        <dbReference type="ARBA" id="ARBA00009513"/>
    </source>
</evidence>
<dbReference type="GO" id="GO:0005634">
    <property type="term" value="C:nucleus"/>
    <property type="evidence" value="ECO:0007669"/>
    <property type="project" value="TreeGrafter"/>
</dbReference>
<dbReference type="InterPro" id="IPR037000">
    <property type="entry name" value="Ski_DNA-bd_sf"/>
</dbReference>
<dbReference type="PANTHER" id="PTHR10005:SF26">
    <property type="entry name" value="CORL"/>
    <property type="match status" value="1"/>
</dbReference>
<dbReference type="GO" id="GO:0007474">
    <property type="term" value="P:imaginal disc-derived wing vein specification"/>
    <property type="evidence" value="ECO:0007669"/>
    <property type="project" value="EnsemblMetazoa"/>
</dbReference>
<feature type="domain" description="c-SKI SMAD4-binding" evidence="3">
    <location>
        <begin position="37"/>
        <end position="130"/>
    </location>
</feature>
<evidence type="ECO:0000259" key="3">
    <source>
        <dbReference type="SMART" id="SM01046"/>
    </source>
</evidence>
<accession>B4HC92</accession>
<dbReference type="InterPro" id="IPR010919">
    <property type="entry name" value="SAND-like_dom_sf"/>
</dbReference>
<dbReference type="GO" id="GO:0000122">
    <property type="term" value="P:negative regulation of transcription by RNA polymerase II"/>
    <property type="evidence" value="ECO:0007669"/>
    <property type="project" value="TreeGrafter"/>
</dbReference>
<comment type="similarity">
    <text evidence="1">Belongs to the SKI family.</text>
</comment>
<sequence length="253" mass="27888">MPVSSRRCGMITRREAERLCKSFLGDNSPPRLPDDFAFNVQHKCAWGCRGSFLPSRYNSSRAKCIKCAFCGMFFSPNKFIFHSHRITTNDRYVQPDAANFNSWRRHMTLSGNAHDEKIIYAWEDVKAMFNGGTRKRLVSSNSNVNRNRNQSSPTSSSATTIIGGSTCSSPTDCEILDTKNIACKEAPLSKRSVDHQYNYSTVAAAAAVVGVTAVAAATKFCCGLYVAATGRNSSAAAIEKFENLRRRALRIGS</sequence>
<reference evidence="4 5" key="1">
    <citation type="journal article" date="2007" name="Nature">
        <title>Evolution of genes and genomes on the Drosophila phylogeny.</title>
        <authorList>
            <consortium name="Drosophila 12 Genomes Consortium"/>
            <person name="Clark A.G."/>
            <person name="Eisen M.B."/>
            <person name="Smith D.R."/>
            <person name="Bergman C.M."/>
            <person name="Oliver B."/>
            <person name="Markow T.A."/>
            <person name="Kaufman T.C."/>
            <person name="Kellis M."/>
            <person name="Gelbart W."/>
            <person name="Iyer V.N."/>
            <person name="Pollard D.A."/>
            <person name="Sackton T.B."/>
            <person name="Larracuente A.M."/>
            <person name="Singh N.D."/>
            <person name="Abad J.P."/>
            <person name="Abt D.N."/>
            <person name="Adryan B."/>
            <person name="Aguade M."/>
            <person name="Akashi H."/>
            <person name="Anderson W.W."/>
            <person name="Aquadro C.F."/>
            <person name="Ardell D.H."/>
            <person name="Arguello R."/>
            <person name="Artieri C.G."/>
            <person name="Barbash D.A."/>
            <person name="Barker D."/>
            <person name="Barsanti P."/>
            <person name="Batterham P."/>
            <person name="Batzoglou S."/>
            <person name="Begun D."/>
            <person name="Bhutkar A."/>
            <person name="Blanco E."/>
            <person name="Bosak S.A."/>
            <person name="Bradley R.K."/>
            <person name="Brand A.D."/>
            <person name="Brent M.R."/>
            <person name="Brooks A.N."/>
            <person name="Brown R.H."/>
            <person name="Butlin R.K."/>
            <person name="Caggese C."/>
            <person name="Calvi B.R."/>
            <person name="Bernardo de Carvalho A."/>
            <person name="Caspi A."/>
            <person name="Castrezana S."/>
            <person name="Celniker S.E."/>
            <person name="Chang J.L."/>
            <person name="Chapple C."/>
            <person name="Chatterji S."/>
            <person name="Chinwalla A."/>
            <person name="Civetta A."/>
            <person name="Clifton S.W."/>
            <person name="Comeron J.M."/>
            <person name="Costello J.C."/>
            <person name="Coyne J.A."/>
            <person name="Daub J."/>
            <person name="David R.G."/>
            <person name="Delcher A.L."/>
            <person name="Delehaunty K."/>
            <person name="Do C.B."/>
            <person name="Ebling H."/>
            <person name="Edwards K."/>
            <person name="Eickbush T."/>
            <person name="Evans J.D."/>
            <person name="Filipski A."/>
            <person name="Findeiss S."/>
            <person name="Freyhult E."/>
            <person name="Fulton L."/>
            <person name="Fulton R."/>
            <person name="Garcia A.C."/>
            <person name="Gardiner A."/>
            <person name="Garfield D.A."/>
            <person name="Garvin B.E."/>
            <person name="Gibson G."/>
            <person name="Gilbert D."/>
            <person name="Gnerre S."/>
            <person name="Godfrey J."/>
            <person name="Good R."/>
            <person name="Gotea V."/>
            <person name="Gravely B."/>
            <person name="Greenberg A.J."/>
            <person name="Griffiths-Jones S."/>
            <person name="Gross S."/>
            <person name="Guigo R."/>
            <person name="Gustafson E.A."/>
            <person name="Haerty W."/>
            <person name="Hahn M.W."/>
            <person name="Halligan D.L."/>
            <person name="Halpern A.L."/>
            <person name="Halter G.M."/>
            <person name="Han M.V."/>
            <person name="Heger A."/>
            <person name="Hillier L."/>
            <person name="Hinrichs A.S."/>
            <person name="Holmes I."/>
            <person name="Hoskins R.A."/>
            <person name="Hubisz M.J."/>
            <person name="Hultmark D."/>
            <person name="Huntley M.A."/>
            <person name="Jaffe D.B."/>
            <person name="Jagadeeshan S."/>
            <person name="Jeck W.R."/>
            <person name="Johnson J."/>
            <person name="Jones C.D."/>
            <person name="Jordan W.C."/>
            <person name="Karpen G.H."/>
            <person name="Kataoka E."/>
            <person name="Keightley P.D."/>
            <person name="Kheradpour P."/>
            <person name="Kirkness E.F."/>
            <person name="Koerich L.B."/>
            <person name="Kristiansen K."/>
            <person name="Kudrna D."/>
            <person name="Kulathinal R.J."/>
            <person name="Kumar S."/>
            <person name="Kwok R."/>
            <person name="Lander E."/>
            <person name="Langley C.H."/>
            <person name="Lapoint R."/>
            <person name="Lazzaro B.P."/>
            <person name="Lee S.J."/>
            <person name="Levesque L."/>
            <person name="Li R."/>
            <person name="Lin C.F."/>
            <person name="Lin M.F."/>
            <person name="Lindblad-Toh K."/>
            <person name="Llopart A."/>
            <person name="Long M."/>
            <person name="Low L."/>
            <person name="Lozovsky E."/>
            <person name="Lu J."/>
            <person name="Luo M."/>
            <person name="Machado C.A."/>
            <person name="Makalowski W."/>
            <person name="Marzo M."/>
            <person name="Matsuda M."/>
            <person name="Matzkin L."/>
            <person name="McAllister B."/>
            <person name="McBride C.S."/>
            <person name="McKernan B."/>
            <person name="McKernan K."/>
            <person name="Mendez-Lago M."/>
            <person name="Minx P."/>
            <person name="Mollenhauer M.U."/>
            <person name="Montooth K."/>
            <person name="Mount S.M."/>
            <person name="Mu X."/>
            <person name="Myers E."/>
            <person name="Negre B."/>
            <person name="Newfeld S."/>
            <person name="Nielsen R."/>
            <person name="Noor M.A."/>
            <person name="O'Grady P."/>
            <person name="Pachter L."/>
            <person name="Papaceit M."/>
            <person name="Parisi M.J."/>
            <person name="Parisi M."/>
            <person name="Parts L."/>
            <person name="Pedersen J.S."/>
            <person name="Pesole G."/>
            <person name="Phillippy A.M."/>
            <person name="Ponting C.P."/>
            <person name="Pop M."/>
            <person name="Porcelli D."/>
            <person name="Powell J.R."/>
            <person name="Prohaska S."/>
            <person name="Pruitt K."/>
            <person name="Puig M."/>
            <person name="Quesneville H."/>
            <person name="Ram K.R."/>
            <person name="Rand D."/>
            <person name="Rasmussen M.D."/>
            <person name="Reed L.K."/>
            <person name="Reenan R."/>
            <person name="Reily A."/>
            <person name="Remington K.A."/>
            <person name="Rieger T.T."/>
            <person name="Ritchie M.G."/>
            <person name="Robin C."/>
            <person name="Rogers Y.H."/>
            <person name="Rohde C."/>
            <person name="Rozas J."/>
            <person name="Rubenfield M.J."/>
            <person name="Ruiz A."/>
            <person name="Russo S."/>
            <person name="Salzberg S.L."/>
            <person name="Sanchez-Gracia A."/>
            <person name="Saranga D.J."/>
            <person name="Sato H."/>
            <person name="Schaeffer S.W."/>
            <person name="Schatz M.C."/>
            <person name="Schlenke T."/>
            <person name="Schwartz R."/>
            <person name="Segarra C."/>
            <person name="Singh R.S."/>
            <person name="Sirot L."/>
            <person name="Sirota M."/>
            <person name="Sisneros N.B."/>
            <person name="Smith C.D."/>
            <person name="Smith T.F."/>
            <person name="Spieth J."/>
            <person name="Stage D.E."/>
            <person name="Stark A."/>
            <person name="Stephan W."/>
            <person name="Strausberg R.L."/>
            <person name="Strempel S."/>
            <person name="Sturgill D."/>
            <person name="Sutton G."/>
            <person name="Sutton G.G."/>
            <person name="Tao W."/>
            <person name="Teichmann S."/>
            <person name="Tobari Y.N."/>
            <person name="Tomimura Y."/>
            <person name="Tsolas J.M."/>
            <person name="Valente V.L."/>
            <person name="Venter E."/>
            <person name="Venter J.C."/>
            <person name="Vicario S."/>
            <person name="Vieira F.G."/>
            <person name="Vilella A.J."/>
            <person name="Villasante A."/>
            <person name="Walenz B."/>
            <person name="Wang J."/>
            <person name="Wasserman M."/>
            <person name="Watts T."/>
            <person name="Wilson D."/>
            <person name="Wilson R.K."/>
            <person name="Wing R.A."/>
            <person name="Wolfner M.F."/>
            <person name="Wong A."/>
            <person name="Wong G.K."/>
            <person name="Wu C.I."/>
            <person name="Wu G."/>
            <person name="Yamamoto D."/>
            <person name="Yang H.P."/>
            <person name="Yang S.P."/>
            <person name="Yorke J.A."/>
            <person name="Yoshida K."/>
            <person name="Zdobnov E."/>
            <person name="Zhang P."/>
            <person name="Zhang Y."/>
            <person name="Zimin A.V."/>
            <person name="Baldwin J."/>
            <person name="Abdouelleil A."/>
            <person name="Abdulkadir J."/>
            <person name="Abebe A."/>
            <person name="Abera B."/>
            <person name="Abreu J."/>
            <person name="Acer S.C."/>
            <person name="Aftuck L."/>
            <person name="Alexander A."/>
            <person name="An P."/>
            <person name="Anderson E."/>
            <person name="Anderson S."/>
            <person name="Arachi H."/>
            <person name="Azer M."/>
            <person name="Bachantsang P."/>
            <person name="Barry A."/>
            <person name="Bayul T."/>
            <person name="Berlin A."/>
            <person name="Bessette D."/>
            <person name="Bloom T."/>
            <person name="Blye J."/>
            <person name="Boguslavskiy L."/>
            <person name="Bonnet C."/>
            <person name="Boukhgalter B."/>
            <person name="Bourzgui I."/>
            <person name="Brown A."/>
            <person name="Cahill P."/>
            <person name="Channer S."/>
            <person name="Cheshatsang Y."/>
            <person name="Chuda L."/>
            <person name="Citroen M."/>
            <person name="Collymore A."/>
            <person name="Cooke P."/>
            <person name="Costello M."/>
            <person name="D'Aco K."/>
            <person name="Daza R."/>
            <person name="De Haan G."/>
            <person name="DeGray S."/>
            <person name="DeMaso C."/>
            <person name="Dhargay N."/>
            <person name="Dooley K."/>
            <person name="Dooley E."/>
            <person name="Doricent M."/>
            <person name="Dorje P."/>
            <person name="Dorjee K."/>
            <person name="Dupes A."/>
            <person name="Elong R."/>
            <person name="Falk J."/>
            <person name="Farina A."/>
            <person name="Faro S."/>
            <person name="Ferguson D."/>
            <person name="Fisher S."/>
            <person name="Foley C.D."/>
            <person name="Franke A."/>
            <person name="Friedrich D."/>
            <person name="Gadbois L."/>
            <person name="Gearin G."/>
            <person name="Gearin C.R."/>
            <person name="Giannoukos G."/>
            <person name="Goode T."/>
            <person name="Graham J."/>
            <person name="Grandbois E."/>
            <person name="Grewal S."/>
            <person name="Gyaltsen K."/>
            <person name="Hafez N."/>
            <person name="Hagos B."/>
            <person name="Hall J."/>
            <person name="Henson C."/>
            <person name="Hollinger A."/>
            <person name="Honan T."/>
            <person name="Huard M.D."/>
            <person name="Hughes L."/>
            <person name="Hurhula B."/>
            <person name="Husby M.E."/>
            <person name="Kamat A."/>
            <person name="Kanga B."/>
            <person name="Kashin S."/>
            <person name="Khazanovich D."/>
            <person name="Kisner P."/>
            <person name="Lance K."/>
            <person name="Lara M."/>
            <person name="Lee W."/>
            <person name="Lennon N."/>
            <person name="Letendre F."/>
            <person name="LeVine R."/>
            <person name="Lipovsky A."/>
            <person name="Liu X."/>
            <person name="Liu J."/>
            <person name="Liu S."/>
            <person name="Lokyitsang T."/>
            <person name="Lokyitsang Y."/>
            <person name="Lubonja R."/>
            <person name="Lui A."/>
            <person name="MacDonald P."/>
            <person name="Magnisalis V."/>
            <person name="Maru K."/>
            <person name="Matthews C."/>
            <person name="McCusker W."/>
            <person name="McDonough S."/>
            <person name="Mehta T."/>
            <person name="Meldrim J."/>
            <person name="Meneus L."/>
            <person name="Mihai O."/>
            <person name="Mihalev A."/>
            <person name="Mihova T."/>
            <person name="Mittelman R."/>
            <person name="Mlenga V."/>
            <person name="Montmayeur A."/>
            <person name="Mulrain L."/>
            <person name="Navidi A."/>
            <person name="Naylor J."/>
            <person name="Negash T."/>
            <person name="Nguyen T."/>
            <person name="Nguyen N."/>
            <person name="Nicol R."/>
            <person name="Norbu C."/>
            <person name="Norbu N."/>
            <person name="Novod N."/>
            <person name="O'Neill B."/>
            <person name="Osman S."/>
            <person name="Markiewicz E."/>
            <person name="Oyono O.L."/>
            <person name="Patti C."/>
            <person name="Phunkhang P."/>
            <person name="Pierre F."/>
            <person name="Priest M."/>
            <person name="Raghuraman S."/>
            <person name="Rege F."/>
            <person name="Reyes R."/>
            <person name="Rise C."/>
            <person name="Rogov P."/>
            <person name="Ross K."/>
            <person name="Ryan E."/>
            <person name="Settipalli S."/>
            <person name="Shea T."/>
            <person name="Sherpa N."/>
            <person name="Shi L."/>
            <person name="Shih D."/>
            <person name="Sparrow T."/>
            <person name="Spaulding J."/>
            <person name="Stalker J."/>
            <person name="Stange-Thomann N."/>
            <person name="Stavropoulos S."/>
            <person name="Stone C."/>
            <person name="Strader C."/>
            <person name="Tesfaye S."/>
            <person name="Thomson T."/>
            <person name="Thoulutsang Y."/>
            <person name="Thoulutsang D."/>
            <person name="Topham K."/>
            <person name="Topping I."/>
            <person name="Tsamla T."/>
            <person name="Vassiliev H."/>
            <person name="Vo A."/>
            <person name="Wangchuk T."/>
            <person name="Wangdi T."/>
            <person name="Weiand M."/>
            <person name="Wilkinson J."/>
            <person name="Wilson A."/>
            <person name="Yadav S."/>
            <person name="Young G."/>
            <person name="Yu Q."/>
            <person name="Zembek L."/>
            <person name="Zhong D."/>
            <person name="Zimmer A."/>
            <person name="Zwirko Z."/>
            <person name="Jaffe D.B."/>
            <person name="Alvarez P."/>
            <person name="Brockman W."/>
            <person name="Butler J."/>
            <person name="Chin C."/>
            <person name="Gnerre S."/>
            <person name="Grabherr M."/>
            <person name="Kleber M."/>
            <person name="Mauceli E."/>
            <person name="MacCallum I."/>
        </authorList>
    </citation>
    <scope>NUCLEOTIDE SEQUENCE [LARGE SCALE GENOMIC DNA]</scope>
    <source>
        <strain evidence="5">MSH-3 / Tucson 14011-0111.49</strain>
    </source>
</reference>
<dbReference type="STRING" id="7234.B4HC92"/>
<dbReference type="AlphaFoldDB" id="B4HC92"/>
<dbReference type="PANTHER" id="PTHR10005">
    <property type="entry name" value="SKI ONCOGENE-RELATED"/>
    <property type="match status" value="1"/>
</dbReference>
<dbReference type="Gene3D" id="3.10.390.10">
    <property type="entry name" value="SAND domain-like"/>
    <property type="match status" value="1"/>
</dbReference>
<dbReference type="EMBL" id="CH479285">
    <property type="protein sequence ID" value="EDW25267.1"/>
    <property type="molecule type" value="Genomic_DNA"/>
</dbReference>
<dbReference type="GO" id="GO:0005829">
    <property type="term" value="C:cytosol"/>
    <property type="evidence" value="ECO:0007669"/>
    <property type="project" value="EnsemblMetazoa"/>
</dbReference>
<dbReference type="Pfam" id="PF08782">
    <property type="entry name" value="c-SKI_SMAD_bind"/>
    <property type="match status" value="1"/>
</dbReference>
<dbReference type="PhylomeDB" id="B4HC92"/>
<protein>
    <submittedName>
        <fullName evidence="4">GL17520</fullName>
    </submittedName>
</protein>
<dbReference type="GO" id="GO:0070410">
    <property type="term" value="F:co-SMAD binding"/>
    <property type="evidence" value="ECO:0007669"/>
    <property type="project" value="EnsemblMetazoa"/>
</dbReference>
<name>B4HC92_DROPE</name>
<dbReference type="SMART" id="SM01046">
    <property type="entry name" value="c-SKI_SMAD_bind"/>
    <property type="match status" value="1"/>
</dbReference>
<dbReference type="HOGENOM" id="CLU_077579_0_0_1"/>
<dbReference type="OMA" id="AATKFCC"/>
<evidence type="ECO:0000256" key="2">
    <source>
        <dbReference type="SAM" id="MobiDB-lite"/>
    </source>
</evidence>
<dbReference type="SUPFAM" id="SSF63763">
    <property type="entry name" value="SAND domain-like"/>
    <property type="match status" value="1"/>
</dbReference>
<organism evidence="5">
    <name type="scientific">Drosophila persimilis</name>
    <name type="common">Fruit fly</name>
    <dbReference type="NCBI Taxonomy" id="7234"/>
    <lineage>
        <taxon>Eukaryota</taxon>
        <taxon>Metazoa</taxon>
        <taxon>Ecdysozoa</taxon>
        <taxon>Arthropoda</taxon>
        <taxon>Hexapoda</taxon>
        <taxon>Insecta</taxon>
        <taxon>Pterygota</taxon>
        <taxon>Neoptera</taxon>
        <taxon>Endopterygota</taxon>
        <taxon>Diptera</taxon>
        <taxon>Brachycera</taxon>
        <taxon>Muscomorpha</taxon>
        <taxon>Ephydroidea</taxon>
        <taxon>Drosophilidae</taxon>
        <taxon>Drosophila</taxon>
        <taxon>Sophophora</taxon>
    </lineage>
</organism>
<dbReference type="GO" id="GO:0005667">
    <property type="term" value="C:transcription regulator complex"/>
    <property type="evidence" value="ECO:0007669"/>
    <property type="project" value="TreeGrafter"/>
</dbReference>
<dbReference type="eggNOG" id="ENOG502QQC2">
    <property type="taxonomic scope" value="Eukaryota"/>
</dbReference>